<dbReference type="RefSeq" id="WP_061429596.1">
    <property type="nucleotide sequence ID" value="NZ_CATNZX010000001.1"/>
</dbReference>
<dbReference type="SMART" id="SM00530">
    <property type="entry name" value="HTH_XRE"/>
    <property type="match status" value="1"/>
</dbReference>
<gene>
    <name evidence="2" type="ORF">JFP838_pA0072</name>
</gene>
<dbReference type="OrthoDB" id="2056359at2"/>
<protein>
    <submittedName>
        <fullName evidence="2">Putative transcriptional regulator</fullName>
    </submittedName>
</protein>
<keyword evidence="2" id="KW-0614">Plasmid</keyword>
<feature type="domain" description="HTH cro/C1-type" evidence="1">
    <location>
        <begin position="8"/>
        <end position="63"/>
    </location>
</feature>
<dbReference type="Pfam" id="PF12844">
    <property type="entry name" value="HTH_19"/>
    <property type="match status" value="1"/>
</dbReference>
<organism evidence="2 3">
    <name type="scientific">Clostridium perfringens</name>
    <dbReference type="NCBI Taxonomy" id="1502"/>
    <lineage>
        <taxon>Bacteria</taxon>
        <taxon>Bacillati</taxon>
        <taxon>Bacillota</taxon>
        <taxon>Clostridia</taxon>
        <taxon>Eubacteriales</taxon>
        <taxon>Clostridiaceae</taxon>
        <taxon>Clostridium</taxon>
    </lineage>
</organism>
<dbReference type="InterPro" id="IPR001387">
    <property type="entry name" value="Cro/C1-type_HTH"/>
</dbReference>
<accession>A0A140GR29</accession>
<proteinExistence type="predicted"/>
<evidence type="ECO:0000313" key="3">
    <source>
        <dbReference type="Proteomes" id="UP000070260"/>
    </source>
</evidence>
<dbReference type="EMBL" id="CP013615">
    <property type="protein sequence ID" value="AMN30988.1"/>
    <property type="molecule type" value="Genomic_DNA"/>
</dbReference>
<evidence type="ECO:0000313" key="2">
    <source>
        <dbReference type="EMBL" id="AMN30988.1"/>
    </source>
</evidence>
<dbReference type="GO" id="GO:0003677">
    <property type="term" value="F:DNA binding"/>
    <property type="evidence" value="ECO:0007669"/>
    <property type="project" value="InterPro"/>
</dbReference>
<reference evidence="2 3" key="1">
    <citation type="journal article" date="2016" name="PLoS ONE">
        <title>Plasmid Characterization and Chromosome Analysis of Two netF+ Clostridium perfringens Isolates Associated with Foal and Canine Necrotizing Enteritis.</title>
        <authorList>
            <person name="Mehdizadeh Gohari I."/>
            <person name="Kropinski A.M."/>
            <person name="Weese S.J."/>
            <person name="Parreira V.R."/>
            <person name="Whitehead A.E."/>
            <person name="Boerlin P."/>
            <person name="Prescott J.F."/>
        </authorList>
    </citation>
    <scope>NUCLEOTIDE SEQUENCE [LARGE SCALE GENOMIC DNA]</scope>
    <source>
        <strain evidence="2 3">JP838</strain>
        <plasmid evidence="3">Plasmid pJFP838A</plasmid>
    </source>
</reference>
<dbReference type="PATRIC" id="fig|1502.177.peg.3279"/>
<dbReference type="InterPro" id="IPR010982">
    <property type="entry name" value="Lambda_DNA-bd_dom_sf"/>
</dbReference>
<name>A0A140GR29_CLOPF</name>
<dbReference type="Proteomes" id="UP000070260">
    <property type="component" value="Plasmid pJFP838A"/>
</dbReference>
<dbReference type="CDD" id="cd00093">
    <property type="entry name" value="HTH_XRE"/>
    <property type="match status" value="1"/>
</dbReference>
<dbReference type="SUPFAM" id="SSF47413">
    <property type="entry name" value="lambda repressor-like DNA-binding domains"/>
    <property type="match status" value="1"/>
</dbReference>
<dbReference type="PROSITE" id="PS50943">
    <property type="entry name" value="HTH_CROC1"/>
    <property type="match status" value="1"/>
</dbReference>
<dbReference type="Gene3D" id="1.10.260.40">
    <property type="entry name" value="lambda repressor-like DNA-binding domains"/>
    <property type="match status" value="1"/>
</dbReference>
<dbReference type="AlphaFoldDB" id="A0A140GR29"/>
<geneLocation type="plasmid" evidence="2 3">
    <name>pJFP838A</name>
</geneLocation>
<sequence length="127" mass="14506">MKNLGEYLKDLRVNKGVSLLQVENDTNISASYISRLENNKRNEPAPSICYKLASYYGVDVEDIFKHAGLPINISKSEVLKETKFLNKENFEETVRIIDELICKAKSLDTDSIDSILKFANYIKENVK</sequence>
<evidence type="ECO:0000259" key="1">
    <source>
        <dbReference type="PROSITE" id="PS50943"/>
    </source>
</evidence>